<organism evidence="2 3">
    <name type="scientific">Pleuronectes platessa</name>
    <name type="common">European plaice</name>
    <dbReference type="NCBI Taxonomy" id="8262"/>
    <lineage>
        <taxon>Eukaryota</taxon>
        <taxon>Metazoa</taxon>
        <taxon>Chordata</taxon>
        <taxon>Craniata</taxon>
        <taxon>Vertebrata</taxon>
        <taxon>Euteleostomi</taxon>
        <taxon>Actinopterygii</taxon>
        <taxon>Neopterygii</taxon>
        <taxon>Teleostei</taxon>
        <taxon>Neoteleostei</taxon>
        <taxon>Acanthomorphata</taxon>
        <taxon>Carangaria</taxon>
        <taxon>Pleuronectiformes</taxon>
        <taxon>Pleuronectoidei</taxon>
        <taxon>Pleuronectidae</taxon>
        <taxon>Pleuronectes</taxon>
    </lineage>
</organism>
<feature type="region of interest" description="Disordered" evidence="1">
    <location>
        <begin position="131"/>
        <end position="151"/>
    </location>
</feature>
<keyword evidence="3" id="KW-1185">Reference proteome</keyword>
<accession>A0A9N7W3W1</accession>
<sequence>MRRTQRQGCSGAGGHRRKLANGDQGESVEISDPPAPSERILESLSLPVPHGSSLKTKPSLIRRPHRSADAVTSSLCNLILRRQRRSPSTTLTDGSGGRLLTESDSSSLLKCSKSFNSELCIVKTEPTRSLQPPLRERRRKKETVGEGLKRVRHREEERRGWRDKVGIRPSDETAAEVEEKQRMTELRQGLNERKRKMKEELYCREKRIKKWGVVRRKSSSVVGGMREFSYKKDSGEDDVYPSSMVLPGLQHPL</sequence>
<reference evidence="2" key="1">
    <citation type="submission" date="2020-03" db="EMBL/GenBank/DDBJ databases">
        <authorList>
            <person name="Weist P."/>
        </authorList>
    </citation>
    <scope>NUCLEOTIDE SEQUENCE</scope>
</reference>
<comment type="caution">
    <text evidence="2">The sequence shown here is derived from an EMBL/GenBank/DDBJ whole genome shotgun (WGS) entry which is preliminary data.</text>
</comment>
<gene>
    <name evidence="2" type="ORF">PLEPLA_LOCUS48363</name>
</gene>
<evidence type="ECO:0000256" key="1">
    <source>
        <dbReference type="SAM" id="MobiDB-lite"/>
    </source>
</evidence>
<dbReference type="Proteomes" id="UP001153269">
    <property type="component" value="Unassembled WGS sequence"/>
</dbReference>
<protein>
    <submittedName>
        <fullName evidence="2">Uncharacterized protein</fullName>
    </submittedName>
</protein>
<name>A0A9N7W3W1_PLEPL</name>
<dbReference type="AlphaFoldDB" id="A0A9N7W3W1"/>
<evidence type="ECO:0000313" key="2">
    <source>
        <dbReference type="EMBL" id="CAB1460512.1"/>
    </source>
</evidence>
<evidence type="ECO:0000313" key="3">
    <source>
        <dbReference type="Proteomes" id="UP001153269"/>
    </source>
</evidence>
<feature type="region of interest" description="Disordered" evidence="1">
    <location>
        <begin position="1"/>
        <end position="67"/>
    </location>
</feature>
<feature type="region of interest" description="Disordered" evidence="1">
    <location>
        <begin position="232"/>
        <end position="253"/>
    </location>
</feature>
<proteinExistence type="predicted"/>
<dbReference type="EMBL" id="CADEAL010004481">
    <property type="protein sequence ID" value="CAB1460512.1"/>
    <property type="molecule type" value="Genomic_DNA"/>
</dbReference>
<feature type="compositionally biased region" description="Basic and acidic residues" evidence="1">
    <location>
        <begin position="142"/>
        <end position="151"/>
    </location>
</feature>